<gene>
    <name evidence="1" type="ORF">HJG59_007037</name>
</gene>
<evidence type="ECO:0000313" key="2">
    <source>
        <dbReference type="Proteomes" id="UP000550707"/>
    </source>
</evidence>
<organism evidence="1 2">
    <name type="scientific">Molossus molossus</name>
    <name type="common">Pallas' mastiff bat</name>
    <name type="synonym">Vespertilio molossus</name>
    <dbReference type="NCBI Taxonomy" id="27622"/>
    <lineage>
        <taxon>Eukaryota</taxon>
        <taxon>Metazoa</taxon>
        <taxon>Chordata</taxon>
        <taxon>Craniata</taxon>
        <taxon>Vertebrata</taxon>
        <taxon>Euteleostomi</taxon>
        <taxon>Mammalia</taxon>
        <taxon>Eutheria</taxon>
        <taxon>Laurasiatheria</taxon>
        <taxon>Chiroptera</taxon>
        <taxon>Yangochiroptera</taxon>
        <taxon>Molossidae</taxon>
        <taxon>Molossus</taxon>
    </lineage>
</organism>
<proteinExistence type="predicted"/>
<evidence type="ECO:0000313" key="1">
    <source>
        <dbReference type="EMBL" id="KAF6425052.1"/>
    </source>
</evidence>
<protein>
    <submittedName>
        <fullName evidence="1">Jumonji domain containing 1C</fullName>
    </submittedName>
</protein>
<comment type="caution">
    <text evidence="1">The sequence shown here is derived from an EMBL/GenBank/DDBJ whole genome shotgun (WGS) entry which is preliminary data.</text>
</comment>
<dbReference type="AlphaFoldDB" id="A0A7J8DQ83"/>
<keyword evidence="2" id="KW-1185">Reference proteome</keyword>
<dbReference type="Proteomes" id="UP000550707">
    <property type="component" value="Unassembled WGS sequence"/>
</dbReference>
<sequence length="31" mass="3640">MAQQLTAYSEMDYNWILKIILPALGYINPRL</sequence>
<accession>A0A7J8DQ83</accession>
<dbReference type="EMBL" id="JACASF010000017">
    <property type="protein sequence ID" value="KAF6425052.1"/>
    <property type="molecule type" value="Genomic_DNA"/>
</dbReference>
<name>A0A7J8DQ83_MOLMO</name>
<reference evidence="1 2" key="1">
    <citation type="journal article" date="2020" name="Nature">
        <title>Six reference-quality genomes reveal evolution of bat adaptations.</title>
        <authorList>
            <person name="Jebb D."/>
            <person name="Huang Z."/>
            <person name="Pippel M."/>
            <person name="Hughes G.M."/>
            <person name="Lavrichenko K."/>
            <person name="Devanna P."/>
            <person name="Winkler S."/>
            <person name="Jermiin L.S."/>
            <person name="Skirmuntt E.C."/>
            <person name="Katzourakis A."/>
            <person name="Burkitt-Gray L."/>
            <person name="Ray D.A."/>
            <person name="Sullivan K.A.M."/>
            <person name="Roscito J.G."/>
            <person name="Kirilenko B.M."/>
            <person name="Davalos L.M."/>
            <person name="Corthals A.P."/>
            <person name="Power M.L."/>
            <person name="Jones G."/>
            <person name="Ransome R.D."/>
            <person name="Dechmann D.K.N."/>
            <person name="Locatelli A.G."/>
            <person name="Puechmaille S.J."/>
            <person name="Fedrigo O."/>
            <person name="Jarvis E.D."/>
            <person name="Hiller M."/>
            <person name="Vernes S.C."/>
            <person name="Myers E.W."/>
            <person name="Teeling E.C."/>
        </authorList>
    </citation>
    <scope>NUCLEOTIDE SEQUENCE [LARGE SCALE GENOMIC DNA]</scope>
    <source>
        <strain evidence="1">MMolMol1</strain>
        <tissue evidence="1">Muscle</tissue>
    </source>
</reference>